<comment type="similarity">
    <text evidence="1">Belongs to the P-Pant transferase superfamily. Gsp/Sfp/HetI/AcpT family.</text>
</comment>
<evidence type="ECO:0000313" key="4">
    <source>
        <dbReference type="EMBL" id="MBA9007613.1"/>
    </source>
</evidence>
<feature type="domain" description="4'-phosphopantetheinyl transferase" evidence="3">
    <location>
        <begin position="106"/>
        <end position="188"/>
    </location>
</feature>
<dbReference type="Pfam" id="PF01648">
    <property type="entry name" value="ACPS"/>
    <property type="match status" value="1"/>
</dbReference>
<evidence type="ECO:0000256" key="2">
    <source>
        <dbReference type="ARBA" id="ARBA00022679"/>
    </source>
</evidence>
<dbReference type="AlphaFoldDB" id="A0A7W3N4X0"/>
<dbReference type="InterPro" id="IPR008278">
    <property type="entry name" value="4-PPantetheinyl_Trfase_dom"/>
</dbReference>
<accession>A0A7W3N4X0</accession>
<dbReference type="GO" id="GO:0000287">
    <property type="term" value="F:magnesium ion binding"/>
    <property type="evidence" value="ECO:0007669"/>
    <property type="project" value="InterPro"/>
</dbReference>
<evidence type="ECO:0000259" key="3">
    <source>
        <dbReference type="Pfam" id="PF01648"/>
    </source>
</evidence>
<evidence type="ECO:0000313" key="5">
    <source>
        <dbReference type="Proteomes" id="UP000539313"/>
    </source>
</evidence>
<reference evidence="4 5" key="1">
    <citation type="submission" date="2020-08" db="EMBL/GenBank/DDBJ databases">
        <title>Sequencing the genomes of 1000 actinobacteria strains.</title>
        <authorList>
            <person name="Klenk H.-P."/>
        </authorList>
    </citation>
    <scope>NUCLEOTIDE SEQUENCE [LARGE SCALE GENOMIC DNA]</scope>
    <source>
        <strain evidence="4 5">DSM 45823</strain>
    </source>
</reference>
<name>A0A7W3N4X0_9ACTN</name>
<evidence type="ECO:0000256" key="1">
    <source>
        <dbReference type="ARBA" id="ARBA00010990"/>
    </source>
</evidence>
<dbReference type="EC" id="2.7.8.-" evidence="4"/>
<dbReference type="RefSeq" id="WP_312881480.1">
    <property type="nucleotide sequence ID" value="NZ_JACJII010000001.1"/>
</dbReference>
<comment type="caution">
    <text evidence="4">The sequence shown here is derived from an EMBL/GenBank/DDBJ whole genome shotgun (WGS) entry which is preliminary data.</text>
</comment>
<dbReference type="Proteomes" id="UP000539313">
    <property type="component" value="Unassembled WGS sequence"/>
</dbReference>
<dbReference type="Gene3D" id="3.90.470.20">
    <property type="entry name" value="4'-phosphopantetheinyl transferase domain"/>
    <property type="match status" value="2"/>
</dbReference>
<organism evidence="4 5">
    <name type="scientific">Thermomonospora cellulosilytica</name>
    <dbReference type="NCBI Taxonomy" id="1411118"/>
    <lineage>
        <taxon>Bacteria</taxon>
        <taxon>Bacillati</taxon>
        <taxon>Actinomycetota</taxon>
        <taxon>Actinomycetes</taxon>
        <taxon>Streptosporangiales</taxon>
        <taxon>Thermomonosporaceae</taxon>
        <taxon>Thermomonospora</taxon>
    </lineage>
</organism>
<dbReference type="GO" id="GO:0005829">
    <property type="term" value="C:cytosol"/>
    <property type="evidence" value="ECO:0007669"/>
    <property type="project" value="TreeGrafter"/>
</dbReference>
<dbReference type="InterPro" id="IPR037143">
    <property type="entry name" value="4-PPantetheinyl_Trfase_dom_sf"/>
</dbReference>
<keyword evidence="2 4" id="KW-0808">Transferase</keyword>
<protein>
    <submittedName>
        <fullName evidence="4">4'-phosphopantetheinyl transferase</fullName>
        <ecNumber evidence="4">2.7.8.-</ecNumber>
    </submittedName>
</protein>
<proteinExistence type="inferred from homology"/>
<dbReference type="PANTHER" id="PTHR12215">
    <property type="entry name" value="PHOSPHOPANTETHEINE TRANSFERASE"/>
    <property type="match status" value="1"/>
</dbReference>
<dbReference type="PANTHER" id="PTHR12215:SF10">
    <property type="entry name" value="L-AMINOADIPATE-SEMIALDEHYDE DEHYDROGENASE-PHOSPHOPANTETHEINYL TRANSFERASE"/>
    <property type="match status" value="1"/>
</dbReference>
<keyword evidence="5" id="KW-1185">Reference proteome</keyword>
<gene>
    <name evidence="4" type="ORF">HNR21_006495</name>
</gene>
<dbReference type="EMBL" id="JACJII010000001">
    <property type="protein sequence ID" value="MBA9007613.1"/>
    <property type="molecule type" value="Genomic_DNA"/>
</dbReference>
<dbReference type="GO" id="GO:0008897">
    <property type="term" value="F:holo-[acyl-carrier-protein] synthase activity"/>
    <property type="evidence" value="ECO:0007669"/>
    <property type="project" value="InterPro"/>
</dbReference>
<sequence length="240" mass="26101">MLECQVWWARRDDVRPWHVDLLNDTERARRDRYRRDADRDRFTVGVAVTRLAAGALLGVAPQEVPLDRTCPGCGAPHGRPTIAGGPHLSVSHSGDLVVVALTRGGPVGVDVEESSDRLNEGIARQLLASDEAADLRDLGRAWFRQGLLTYWTRKEAVLKATGDGLRVPLTDVRVSAPDEPPRLLSWEGRRDLPGRMTLRTLDPGPGYAACLALIDQPDPVIAERSASPGLADPGGWDAGQ</sequence>
<dbReference type="GO" id="GO:0019878">
    <property type="term" value="P:lysine biosynthetic process via aminoadipic acid"/>
    <property type="evidence" value="ECO:0007669"/>
    <property type="project" value="TreeGrafter"/>
</dbReference>
<dbReference type="SUPFAM" id="SSF56214">
    <property type="entry name" value="4'-phosphopantetheinyl transferase"/>
    <property type="match status" value="2"/>
</dbReference>
<dbReference type="InterPro" id="IPR050559">
    <property type="entry name" value="P-Pant_transferase_sf"/>
</dbReference>